<proteinExistence type="predicted"/>
<evidence type="ECO:0000256" key="1">
    <source>
        <dbReference type="SAM" id="MobiDB-lite"/>
    </source>
</evidence>
<dbReference type="Proteomes" id="UP001157017">
    <property type="component" value="Unassembled WGS sequence"/>
</dbReference>
<organism evidence="2 3">
    <name type="scientific">Angustibacter aerolatus</name>
    <dbReference type="NCBI Taxonomy" id="1162965"/>
    <lineage>
        <taxon>Bacteria</taxon>
        <taxon>Bacillati</taxon>
        <taxon>Actinomycetota</taxon>
        <taxon>Actinomycetes</taxon>
        <taxon>Kineosporiales</taxon>
        <taxon>Kineosporiaceae</taxon>
    </lineage>
</organism>
<dbReference type="EMBL" id="BSUZ01000001">
    <property type="protein sequence ID" value="GMA85426.1"/>
    <property type="molecule type" value="Genomic_DNA"/>
</dbReference>
<sequence>MRAARTAARRLVAVVEGVHRARDLLARLVALAGHQQDVAGPGQRHRAPDRVAASGDLEHLGAVGDVGAACAACAGEHRGADRRRVLAARVVVGHHHDVGGGHRGRAHAGSLARVAVAAGTEHDEQPSAGLHLRAQRGQRGGHGVRRVRVVDDEQRVRTRGPGVVVRLDPLHAAGHPAGGGQAALDRVGLQPAGQQHHRGQRGVHHVEVAGQRAAQAQPVAVGDPLELERGAGAVRGAGGHPPVGGGSGVGRERRDRHAGPGRGPAGALVVDHDDGRAAVPGRQQQRLGGEVRLHVAVQARGGPG</sequence>
<protein>
    <submittedName>
        <fullName evidence="2">Uncharacterized protein</fullName>
    </submittedName>
</protein>
<reference evidence="3" key="1">
    <citation type="journal article" date="2019" name="Int. J. Syst. Evol. Microbiol.">
        <title>The Global Catalogue of Microorganisms (GCM) 10K type strain sequencing project: providing services to taxonomists for standard genome sequencing and annotation.</title>
        <authorList>
            <consortium name="The Broad Institute Genomics Platform"/>
            <consortium name="The Broad Institute Genome Sequencing Center for Infectious Disease"/>
            <person name="Wu L."/>
            <person name="Ma J."/>
        </authorList>
    </citation>
    <scope>NUCLEOTIDE SEQUENCE [LARGE SCALE GENOMIC DNA]</scope>
    <source>
        <strain evidence="3">NBRC 108730</strain>
    </source>
</reference>
<evidence type="ECO:0000313" key="3">
    <source>
        <dbReference type="Proteomes" id="UP001157017"/>
    </source>
</evidence>
<name>A0ABQ6JCX6_9ACTN</name>
<gene>
    <name evidence="2" type="ORF">GCM10025868_06760</name>
</gene>
<feature type="compositionally biased region" description="Gly residues" evidence="1">
    <location>
        <begin position="233"/>
        <end position="249"/>
    </location>
</feature>
<comment type="caution">
    <text evidence="2">The sequence shown here is derived from an EMBL/GenBank/DDBJ whole genome shotgun (WGS) entry which is preliminary data.</text>
</comment>
<accession>A0ABQ6JCX6</accession>
<feature type="region of interest" description="Disordered" evidence="1">
    <location>
        <begin position="232"/>
        <end position="269"/>
    </location>
</feature>
<evidence type="ECO:0000313" key="2">
    <source>
        <dbReference type="EMBL" id="GMA85426.1"/>
    </source>
</evidence>
<keyword evidence="3" id="KW-1185">Reference proteome</keyword>